<feature type="transmembrane region" description="Helical" evidence="5">
    <location>
        <begin position="114"/>
        <end position="132"/>
    </location>
</feature>
<evidence type="ECO:0000256" key="2">
    <source>
        <dbReference type="ARBA" id="ARBA00022692"/>
    </source>
</evidence>
<organism evidence="6 7">
    <name type="scientific">Actibacterium naphthalenivorans</name>
    <dbReference type="NCBI Taxonomy" id="1614693"/>
    <lineage>
        <taxon>Bacteria</taxon>
        <taxon>Pseudomonadati</taxon>
        <taxon>Pseudomonadota</taxon>
        <taxon>Alphaproteobacteria</taxon>
        <taxon>Rhodobacterales</taxon>
        <taxon>Roseobacteraceae</taxon>
        <taxon>Actibacterium</taxon>
    </lineage>
</organism>
<keyword evidence="4 5" id="KW-0472">Membrane</keyword>
<evidence type="ECO:0000256" key="1">
    <source>
        <dbReference type="ARBA" id="ARBA00004141"/>
    </source>
</evidence>
<evidence type="ECO:0000313" key="7">
    <source>
        <dbReference type="Proteomes" id="UP000585681"/>
    </source>
</evidence>
<keyword evidence="7" id="KW-1185">Reference proteome</keyword>
<evidence type="ECO:0000256" key="3">
    <source>
        <dbReference type="ARBA" id="ARBA00022989"/>
    </source>
</evidence>
<keyword evidence="2 5" id="KW-0812">Transmembrane</keyword>
<feature type="transmembrane region" description="Helical" evidence="5">
    <location>
        <begin position="55"/>
        <end position="76"/>
    </location>
</feature>
<evidence type="ECO:0000256" key="5">
    <source>
        <dbReference type="RuleBase" id="RU363041"/>
    </source>
</evidence>
<proteinExistence type="inferred from homology"/>
<evidence type="ECO:0000256" key="4">
    <source>
        <dbReference type="ARBA" id="ARBA00023136"/>
    </source>
</evidence>
<dbReference type="PANTHER" id="PTHR43483">
    <property type="entry name" value="MEMBRANE TRANSPORTER PROTEIN HI_0806-RELATED"/>
    <property type="match status" value="1"/>
</dbReference>
<feature type="transmembrane region" description="Helical" evidence="5">
    <location>
        <begin position="88"/>
        <end position="108"/>
    </location>
</feature>
<protein>
    <recommendedName>
        <fullName evidence="5">Probable membrane transporter protein</fullName>
    </recommendedName>
</protein>
<dbReference type="PANTHER" id="PTHR43483:SF3">
    <property type="entry name" value="MEMBRANE TRANSPORTER PROTEIN HI_0806-RELATED"/>
    <property type="match status" value="1"/>
</dbReference>
<feature type="transmembrane region" description="Helical" evidence="5">
    <location>
        <begin position="252"/>
        <end position="271"/>
    </location>
</feature>
<accession>A0A840C9X4</accession>
<dbReference type="RefSeq" id="WP_054539979.1">
    <property type="nucleotide sequence ID" value="NZ_JACIEQ010000003.1"/>
</dbReference>
<keyword evidence="5" id="KW-1003">Cell membrane</keyword>
<keyword evidence="3 5" id="KW-1133">Transmembrane helix</keyword>
<dbReference type="EMBL" id="JACIEQ010000003">
    <property type="protein sequence ID" value="MBB4022844.1"/>
    <property type="molecule type" value="Genomic_DNA"/>
</dbReference>
<sequence>MTDLPTMQIILILAGLMAASVLAGIMAGLLGVGGGIVLVPVLFWLLSLTDFPPEIAMHMAVATSLATIIFTSISSARAHHRRGAVDVSLLKLWAPGIILGALSGGLAAKYIEAGGLKLVFGGIALLVSINMATPKTLVIGKALPESRLINGAISYVAGLISALMGIGGGTLSVPLLTGFSVDIRRAVGTASAFGFMIAVPAVVGFVISGLGVPGRPPFSLGYVNLLAAAIILPFTVGFAPVGAALAHRVDTIWIKRAFAVFLGITAIRMLMSSLG</sequence>
<name>A0A840C9X4_9RHOB</name>
<feature type="transmembrane region" description="Helical" evidence="5">
    <location>
        <begin position="188"/>
        <end position="210"/>
    </location>
</feature>
<reference evidence="6" key="1">
    <citation type="submission" date="2020-08" db="EMBL/GenBank/DDBJ databases">
        <title>Genomic Encyclopedia of Type Strains, Phase IV (KMG-IV): sequencing the most valuable type-strain genomes for metagenomic binning, comparative biology and taxonomic classification.</title>
        <authorList>
            <person name="Goeker M."/>
        </authorList>
    </citation>
    <scope>NUCLEOTIDE SEQUENCE [LARGE SCALE GENOMIC DNA]</scope>
    <source>
        <strain evidence="6">DSM 105040</strain>
    </source>
</reference>
<dbReference type="AlphaFoldDB" id="A0A840C9X4"/>
<dbReference type="Proteomes" id="UP000585681">
    <property type="component" value="Unassembled WGS sequence"/>
</dbReference>
<gene>
    <name evidence="6" type="ORF">GGR17_002663</name>
</gene>
<comment type="caution">
    <text evidence="6">The sequence shown here is derived from an EMBL/GenBank/DDBJ whole genome shotgun (WGS) entry which is preliminary data.</text>
</comment>
<feature type="transmembrane region" description="Helical" evidence="5">
    <location>
        <begin position="153"/>
        <end position="176"/>
    </location>
</feature>
<dbReference type="GO" id="GO:0005886">
    <property type="term" value="C:plasma membrane"/>
    <property type="evidence" value="ECO:0007669"/>
    <property type="project" value="UniProtKB-SubCell"/>
</dbReference>
<comment type="similarity">
    <text evidence="5">Belongs to the 4-toluene sulfonate uptake permease (TSUP) (TC 2.A.102) family.</text>
</comment>
<dbReference type="Pfam" id="PF01925">
    <property type="entry name" value="TauE"/>
    <property type="match status" value="1"/>
</dbReference>
<evidence type="ECO:0000313" key="6">
    <source>
        <dbReference type="EMBL" id="MBB4022844.1"/>
    </source>
</evidence>
<comment type="subcellular location">
    <subcellularLocation>
        <location evidence="5">Cell membrane</location>
        <topology evidence="5">Multi-pass membrane protein</topology>
    </subcellularLocation>
    <subcellularLocation>
        <location evidence="1">Membrane</location>
        <topology evidence="1">Multi-pass membrane protein</topology>
    </subcellularLocation>
</comment>
<dbReference type="InterPro" id="IPR002781">
    <property type="entry name" value="TM_pro_TauE-like"/>
</dbReference>
<feature type="transmembrane region" description="Helical" evidence="5">
    <location>
        <begin position="12"/>
        <end position="43"/>
    </location>
</feature>
<feature type="transmembrane region" description="Helical" evidence="5">
    <location>
        <begin position="222"/>
        <end position="246"/>
    </location>
</feature>